<dbReference type="InterPro" id="IPR020843">
    <property type="entry name" value="ER"/>
</dbReference>
<dbReference type="CDD" id="cd05283">
    <property type="entry name" value="CAD1"/>
    <property type="match status" value="1"/>
</dbReference>
<keyword evidence="8" id="KW-1185">Reference proteome</keyword>
<dbReference type="Proteomes" id="UP000318571">
    <property type="component" value="Chromosome 6"/>
</dbReference>
<dbReference type="InterPro" id="IPR047109">
    <property type="entry name" value="CAD-like"/>
</dbReference>
<dbReference type="FunFam" id="3.40.50.720:FF:000022">
    <property type="entry name" value="Cinnamyl alcohol dehydrogenase"/>
    <property type="match status" value="1"/>
</dbReference>
<dbReference type="AlphaFoldDB" id="A0A553PQ82"/>
<name>A0A553PQ82_TIGCA</name>
<dbReference type="SUPFAM" id="SSF50129">
    <property type="entry name" value="GroES-like"/>
    <property type="match status" value="1"/>
</dbReference>
<evidence type="ECO:0000256" key="4">
    <source>
        <dbReference type="ARBA" id="ARBA00023002"/>
    </source>
</evidence>
<keyword evidence="2 5" id="KW-0479">Metal-binding</keyword>
<dbReference type="InterPro" id="IPR013154">
    <property type="entry name" value="ADH-like_N"/>
</dbReference>
<dbReference type="InterPro" id="IPR013149">
    <property type="entry name" value="ADH-like_C"/>
</dbReference>
<comment type="similarity">
    <text evidence="5">Belongs to the zinc-containing alcohol dehydrogenase family.</text>
</comment>
<dbReference type="Pfam" id="PF08240">
    <property type="entry name" value="ADH_N"/>
    <property type="match status" value="1"/>
</dbReference>
<dbReference type="EMBL" id="VCGU01000002">
    <property type="protein sequence ID" value="TRY79848.1"/>
    <property type="molecule type" value="Genomic_DNA"/>
</dbReference>
<dbReference type="Gene3D" id="3.40.50.720">
    <property type="entry name" value="NAD(P)-binding Rossmann-like Domain"/>
    <property type="match status" value="1"/>
</dbReference>
<dbReference type="InterPro" id="IPR036291">
    <property type="entry name" value="NAD(P)-bd_dom_sf"/>
</dbReference>
<dbReference type="OrthoDB" id="3941538at2759"/>
<evidence type="ECO:0000256" key="1">
    <source>
        <dbReference type="ARBA" id="ARBA00001947"/>
    </source>
</evidence>
<proteinExistence type="inferred from homology"/>
<dbReference type="GO" id="GO:0016616">
    <property type="term" value="F:oxidoreductase activity, acting on the CH-OH group of donors, NAD or NADP as acceptor"/>
    <property type="evidence" value="ECO:0007669"/>
    <property type="project" value="InterPro"/>
</dbReference>
<dbReference type="OMA" id="EAIFPMV"/>
<comment type="caution">
    <text evidence="7">The sequence shown here is derived from an EMBL/GenBank/DDBJ whole genome shotgun (WGS) entry which is preliminary data.</text>
</comment>
<dbReference type="Gene3D" id="3.90.180.10">
    <property type="entry name" value="Medium-chain alcohol dehydrogenases, catalytic domain"/>
    <property type="match status" value="1"/>
</dbReference>
<dbReference type="STRING" id="6832.A0A553PQ82"/>
<reference evidence="7 8" key="1">
    <citation type="journal article" date="2018" name="Nat. Ecol. Evol.">
        <title>Genomic signatures of mitonuclear coevolution across populations of Tigriopus californicus.</title>
        <authorList>
            <person name="Barreto F.S."/>
            <person name="Watson E.T."/>
            <person name="Lima T.G."/>
            <person name="Willett C.S."/>
            <person name="Edmands S."/>
            <person name="Li W."/>
            <person name="Burton R.S."/>
        </authorList>
    </citation>
    <scope>NUCLEOTIDE SEQUENCE [LARGE SCALE GENOMIC DNA]</scope>
    <source>
        <strain evidence="7 8">San Diego</strain>
    </source>
</reference>
<accession>A0A553PQ82</accession>
<evidence type="ECO:0000256" key="2">
    <source>
        <dbReference type="ARBA" id="ARBA00022723"/>
    </source>
</evidence>
<dbReference type="InterPro" id="IPR011032">
    <property type="entry name" value="GroES-like_sf"/>
</dbReference>
<protein>
    <recommendedName>
        <fullName evidence="6">Enoyl reductase (ER) domain-containing protein</fullName>
    </recommendedName>
</protein>
<keyword evidence="4" id="KW-0560">Oxidoreductase</keyword>
<dbReference type="SMART" id="SM00829">
    <property type="entry name" value="PKS_ER"/>
    <property type="match status" value="1"/>
</dbReference>
<feature type="domain" description="Enoyl reductase (ER)" evidence="6">
    <location>
        <begin position="13"/>
        <end position="351"/>
    </location>
</feature>
<evidence type="ECO:0000256" key="5">
    <source>
        <dbReference type="RuleBase" id="RU361277"/>
    </source>
</evidence>
<comment type="cofactor">
    <cofactor evidence="1 5">
        <name>Zn(2+)</name>
        <dbReference type="ChEBI" id="CHEBI:29105"/>
    </cofactor>
</comment>
<organism evidence="7 8">
    <name type="scientific">Tigriopus californicus</name>
    <name type="common">Marine copepod</name>
    <dbReference type="NCBI Taxonomy" id="6832"/>
    <lineage>
        <taxon>Eukaryota</taxon>
        <taxon>Metazoa</taxon>
        <taxon>Ecdysozoa</taxon>
        <taxon>Arthropoda</taxon>
        <taxon>Crustacea</taxon>
        <taxon>Multicrustacea</taxon>
        <taxon>Hexanauplia</taxon>
        <taxon>Copepoda</taxon>
        <taxon>Harpacticoida</taxon>
        <taxon>Harpacticidae</taxon>
        <taxon>Tigriopus</taxon>
    </lineage>
</organism>
<gene>
    <name evidence="7" type="ORF">TCAL_08838</name>
</gene>
<evidence type="ECO:0000313" key="8">
    <source>
        <dbReference type="Proteomes" id="UP000318571"/>
    </source>
</evidence>
<dbReference type="PANTHER" id="PTHR42683">
    <property type="entry name" value="ALDEHYDE REDUCTASE"/>
    <property type="match status" value="1"/>
</dbReference>
<dbReference type="PROSITE" id="PS00059">
    <property type="entry name" value="ADH_ZINC"/>
    <property type="match status" value="1"/>
</dbReference>
<evidence type="ECO:0000256" key="3">
    <source>
        <dbReference type="ARBA" id="ARBA00022833"/>
    </source>
</evidence>
<dbReference type="GO" id="GO:0008270">
    <property type="term" value="F:zinc ion binding"/>
    <property type="evidence" value="ECO:0007669"/>
    <property type="project" value="InterPro"/>
</dbReference>
<dbReference type="InterPro" id="IPR002328">
    <property type="entry name" value="ADH_Zn_CS"/>
</dbReference>
<dbReference type="Pfam" id="PF00107">
    <property type="entry name" value="ADH_zinc_N"/>
    <property type="match status" value="1"/>
</dbReference>
<evidence type="ECO:0000259" key="6">
    <source>
        <dbReference type="SMART" id="SM00829"/>
    </source>
</evidence>
<dbReference type="SUPFAM" id="SSF51735">
    <property type="entry name" value="NAD(P)-binding Rossmann-fold domains"/>
    <property type="match status" value="1"/>
</dbReference>
<keyword evidence="3 5" id="KW-0862">Zinc</keyword>
<sequence length="362" mass="39082">MPEYYQTRALVKKTKDAKFGEGTIKRGVTGPDQIEVDIKFCGICHTDVHLANDEISMLLPAVYPIVPGHEMAGIVTKVGENVKNFKVGDRVGMGCIVEACLKCSQCKFGDEQLCQTGYTHTYSAPIQYGQLATDTGVTFGGYSEKISIHEHFAVKIPDSYPMEAAGPIFCSGITMFSPLKRCGATAGGQRVGIIGIGGLGQMGIRLAKAMNCEVTAISTSPNKEAKAREIGADHFVVSTDPDAMKKAAKSLDIILDTAAVDHQAIDYFPLLDANGQLVLIGVTIEPHSIPAGALMFNRQSLSGSLIGSMLETQEVIDFCAKHQIIPDTKLVTGDQVEDVYQALRSKNDSIIRYVLDIEKTFK</sequence>
<evidence type="ECO:0000313" key="7">
    <source>
        <dbReference type="EMBL" id="TRY79848.1"/>
    </source>
</evidence>